<name>A0AC61TSK4_9CAUD</name>
<reference evidence="1" key="1">
    <citation type="submission" date="2021-11" db="EMBL/GenBank/DDBJ databases">
        <authorList>
            <person name="Rong C."/>
            <person name="Yang Y."/>
            <person name="Li S."/>
            <person name="Zhou K."/>
            <person name="Xu Y."/>
            <person name="Zhang R."/>
            <person name="Zhang Y."/>
        </authorList>
    </citation>
    <scope>NUCLEOTIDE SEQUENCE</scope>
</reference>
<sequence length="179" mass="21199">MTYKANLKVNFDTEWTPTYGGSGIYDDETLPEEHYTFEIPCQDINSTQLFRFFGTIARTMGHSEQGIMKGAMSLVFNDMVLEEDQRKICKEFEITMDEDLRARFEDWKKAEEDWARLKKGPMGTVITEDDTSNDQSWEERYWALYRRFQRFAPFTDSQLEEMVDRAERESITCEELSNK</sequence>
<evidence type="ECO:0000313" key="2">
    <source>
        <dbReference type="Proteomes" id="UP000829362"/>
    </source>
</evidence>
<dbReference type="Proteomes" id="UP000829362">
    <property type="component" value="Segment"/>
</dbReference>
<keyword evidence="2" id="KW-1185">Reference proteome</keyword>
<gene>
    <name evidence="1" type="ORF">SSZBM1_94</name>
</gene>
<proteinExistence type="predicted"/>
<accession>A0AC61TSK4</accession>
<dbReference type="EMBL" id="OL473597">
    <property type="protein sequence ID" value="UNH61211.1"/>
    <property type="molecule type" value="Genomic_DNA"/>
</dbReference>
<organism evidence="1 2">
    <name type="scientific">Synechococcus phage S-SZBM1</name>
    <dbReference type="NCBI Taxonomy" id="2926475"/>
    <lineage>
        <taxon>Viruses</taxon>
        <taxon>Duplodnaviria</taxon>
        <taxon>Heunggongvirae</taxon>
        <taxon>Uroviricota</taxon>
        <taxon>Caudoviricetes</taxon>
        <taxon>Pantevenvirales</taxon>
        <taxon>Kyanoviridae</taxon>
        <taxon>Shenzhenivirus</taxon>
        <taxon>Shenzhenivirus sszbm1</taxon>
    </lineage>
</organism>
<protein>
    <submittedName>
        <fullName evidence="1">Uncharacterized protein</fullName>
    </submittedName>
</protein>
<evidence type="ECO:0000313" key="1">
    <source>
        <dbReference type="EMBL" id="UNH61211.1"/>
    </source>
</evidence>